<dbReference type="Gene3D" id="3.40.50.140">
    <property type="match status" value="1"/>
</dbReference>
<name>A0A915U973_9BACT</name>
<keyword evidence="2" id="KW-1185">Reference proteome</keyword>
<organism evidence="1 2">
    <name type="scientific">Desulfolithobacter dissulfuricans</name>
    <dbReference type="NCBI Taxonomy" id="2795293"/>
    <lineage>
        <taxon>Bacteria</taxon>
        <taxon>Pseudomonadati</taxon>
        <taxon>Thermodesulfobacteriota</taxon>
        <taxon>Desulfobulbia</taxon>
        <taxon>Desulfobulbales</taxon>
        <taxon>Desulfobulbaceae</taxon>
        <taxon>Desulfolithobacter</taxon>
    </lineage>
</organism>
<dbReference type="Proteomes" id="UP001063350">
    <property type="component" value="Chromosome"/>
</dbReference>
<dbReference type="AlphaFoldDB" id="A0A915U973"/>
<gene>
    <name evidence="1" type="ORF">GF1_04660</name>
</gene>
<evidence type="ECO:0000313" key="1">
    <source>
        <dbReference type="EMBL" id="BCO08090.1"/>
    </source>
</evidence>
<accession>A0A915U973</accession>
<dbReference type="KEGG" id="ddu:GF1_04660"/>
<dbReference type="InterPro" id="IPR023405">
    <property type="entry name" value="Topo_IA_core_domain"/>
</dbReference>
<evidence type="ECO:0008006" key="3">
    <source>
        <dbReference type="Google" id="ProtNLM"/>
    </source>
</evidence>
<dbReference type="EMBL" id="AP024233">
    <property type="protein sequence ID" value="BCO08090.1"/>
    <property type="molecule type" value="Genomic_DNA"/>
</dbReference>
<protein>
    <recommendedName>
        <fullName evidence="3">Toprim domain-containing protein</fullName>
    </recommendedName>
</protein>
<proteinExistence type="predicted"/>
<reference evidence="1" key="1">
    <citation type="submission" date="2020-12" db="EMBL/GenBank/DDBJ databases">
        <title>Desulfobium dissulfuricans gen. nov., sp. nov., a novel mesophilic, sulfate-reducing bacterium isolated from a deep-sea hydrothermal vent.</title>
        <authorList>
            <person name="Hashimoto Y."/>
            <person name="Tame A."/>
            <person name="Sawayama S."/>
            <person name="Miyazaki J."/>
            <person name="Takai K."/>
            <person name="Nakagawa S."/>
        </authorList>
    </citation>
    <scope>NUCLEOTIDE SEQUENCE</scope>
    <source>
        <strain evidence="1">GF1</strain>
    </source>
</reference>
<dbReference type="SUPFAM" id="SSF56712">
    <property type="entry name" value="Prokaryotic type I DNA topoisomerase"/>
    <property type="match status" value="1"/>
</dbReference>
<sequence>MGKTLIIAEKPSVAGDIVKALPGRFKKTKTHWESENYIVSYAIGHLVSIAYPEEVDPKYQKWSLENLPILPEEFPSPCCLVPSPSTTPWPS</sequence>
<dbReference type="RefSeq" id="WP_267928018.1">
    <property type="nucleotide sequence ID" value="NZ_AP024233.1"/>
</dbReference>
<evidence type="ECO:0000313" key="2">
    <source>
        <dbReference type="Proteomes" id="UP001063350"/>
    </source>
</evidence>